<dbReference type="InterPro" id="IPR052954">
    <property type="entry name" value="GPCR-Ligand_Int"/>
</dbReference>
<name>A0A2T7NBK0_POMCA</name>
<evidence type="ECO:0000256" key="5">
    <source>
        <dbReference type="SAM" id="Phobius"/>
    </source>
</evidence>
<dbReference type="PANTHER" id="PTHR46641">
    <property type="entry name" value="FMRFAMIDE RECEPTOR-RELATED"/>
    <property type="match status" value="1"/>
</dbReference>
<keyword evidence="2 5" id="KW-0812">Transmembrane</keyword>
<feature type="domain" description="G-protein coupled receptors family 1 profile" evidence="6">
    <location>
        <begin position="45"/>
        <end position="251"/>
    </location>
</feature>
<accession>A0A2T7NBK0</accession>
<evidence type="ECO:0000256" key="4">
    <source>
        <dbReference type="ARBA" id="ARBA00023136"/>
    </source>
</evidence>
<sequence length="251" mass="28965">MEDNNTSLQDITSSNNSIHSVSSQDSWITIWKVGSPFIIIFGTFGNIMVFLVLQDRSVTHHSMAVYLRLLAVSDLINIFDNVTLRWIRYQFRFDVWVVHEAICKLSLWVLWSCSTLSTWTLVVMVTQRAVAVVWPHKVNNLSSTHMTFVALILLIIFSMMTNAHMLYFSTIIEMKVENIVIWKSCNANYDDEVTTTVFKVWVWINTMTSSCLPFIILLVDDVVLIRRVVTSTREARDHLAVGSTKQQHMRD</sequence>
<evidence type="ECO:0000256" key="1">
    <source>
        <dbReference type="ARBA" id="ARBA00004370"/>
    </source>
</evidence>
<feature type="transmembrane region" description="Helical" evidence="5">
    <location>
        <begin position="33"/>
        <end position="53"/>
    </location>
</feature>
<comment type="subcellular location">
    <subcellularLocation>
        <location evidence="1">Membrane</location>
    </subcellularLocation>
</comment>
<dbReference type="GO" id="GO:0004930">
    <property type="term" value="F:G protein-coupled receptor activity"/>
    <property type="evidence" value="ECO:0007669"/>
    <property type="project" value="InterPro"/>
</dbReference>
<comment type="caution">
    <text evidence="7">The sequence shown here is derived from an EMBL/GenBank/DDBJ whole genome shotgun (WGS) entry which is preliminary data.</text>
</comment>
<dbReference type="Pfam" id="PF00001">
    <property type="entry name" value="7tm_1"/>
    <property type="match status" value="1"/>
</dbReference>
<gene>
    <name evidence="7" type="ORF">C0Q70_21098</name>
</gene>
<dbReference type="OrthoDB" id="9990906at2759"/>
<feature type="transmembrane region" description="Helical" evidence="5">
    <location>
        <begin position="147"/>
        <end position="168"/>
    </location>
</feature>
<evidence type="ECO:0000256" key="2">
    <source>
        <dbReference type="ARBA" id="ARBA00022692"/>
    </source>
</evidence>
<evidence type="ECO:0000313" key="8">
    <source>
        <dbReference type="Proteomes" id="UP000245119"/>
    </source>
</evidence>
<dbReference type="PROSITE" id="PS50262">
    <property type="entry name" value="G_PROTEIN_RECEP_F1_2"/>
    <property type="match status" value="1"/>
</dbReference>
<dbReference type="InterPro" id="IPR000276">
    <property type="entry name" value="GPCR_Rhodpsn"/>
</dbReference>
<dbReference type="InterPro" id="IPR017452">
    <property type="entry name" value="GPCR_Rhodpsn_7TM"/>
</dbReference>
<keyword evidence="8" id="KW-1185">Reference proteome</keyword>
<dbReference type="GO" id="GO:0016020">
    <property type="term" value="C:membrane"/>
    <property type="evidence" value="ECO:0007669"/>
    <property type="project" value="UniProtKB-SubCell"/>
</dbReference>
<keyword evidence="3 5" id="KW-1133">Transmembrane helix</keyword>
<evidence type="ECO:0000313" key="7">
    <source>
        <dbReference type="EMBL" id="PVD18548.1"/>
    </source>
</evidence>
<feature type="transmembrane region" description="Helical" evidence="5">
    <location>
        <begin position="65"/>
        <end position="87"/>
    </location>
</feature>
<evidence type="ECO:0000256" key="3">
    <source>
        <dbReference type="ARBA" id="ARBA00022989"/>
    </source>
</evidence>
<feature type="transmembrane region" description="Helical" evidence="5">
    <location>
        <begin position="200"/>
        <end position="219"/>
    </location>
</feature>
<feature type="transmembrane region" description="Helical" evidence="5">
    <location>
        <begin position="107"/>
        <end position="126"/>
    </location>
</feature>
<dbReference type="PANTHER" id="PTHR46641:SF25">
    <property type="entry name" value="CNMAMIDE RECEPTOR-RELATED"/>
    <property type="match status" value="1"/>
</dbReference>
<organism evidence="7 8">
    <name type="scientific">Pomacea canaliculata</name>
    <name type="common">Golden apple snail</name>
    <dbReference type="NCBI Taxonomy" id="400727"/>
    <lineage>
        <taxon>Eukaryota</taxon>
        <taxon>Metazoa</taxon>
        <taxon>Spiralia</taxon>
        <taxon>Lophotrochozoa</taxon>
        <taxon>Mollusca</taxon>
        <taxon>Gastropoda</taxon>
        <taxon>Caenogastropoda</taxon>
        <taxon>Architaenioglossa</taxon>
        <taxon>Ampullarioidea</taxon>
        <taxon>Ampullariidae</taxon>
        <taxon>Pomacea</taxon>
    </lineage>
</organism>
<dbReference type="Proteomes" id="UP000245119">
    <property type="component" value="Linkage Group LG14"/>
</dbReference>
<protein>
    <recommendedName>
        <fullName evidence="6">G-protein coupled receptors family 1 profile domain-containing protein</fullName>
    </recommendedName>
</protein>
<proteinExistence type="predicted"/>
<dbReference type="Gene3D" id="1.20.1070.10">
    <property type="entry name" value="Rhodopsin 7-helix transmembrane proteins"/>
    <property type="match status" value="1"/>
</dbReference>
<reference evidence="7 8" key="1">
    <citation type="submission" date="2018-04" db="EMBL/GenBank/DDBJ databases">
        <title>The genome of golden apple snail Pomacea canaliculata provides insight into stress tolerance and invasive adaptation.</title>
        <authorList>
            <person name="Liu C."/>
            <person name="Liu B."/>
            <person name="Ren Y."/>
            <person name="Zhang Y."/>
            <person name="Wang H."/>
            <person name="Li S."/>
            <person name="Jiang F."/>
            <person name="Yin L."/>
            <person name="Zhang G."/>
            <person name="Qian W."/>
            <person name="Fan W."/>
        </authorList>
    </citation>
    <scope>NUCLEOTIDE SEQUENCE [LARGE SCALE GENOMIC DNA]</scope>
    <source>
        <strain evidence="7">SZHN2017</strain>
        <tissue evidence="7">Muscle</tissue>
    </source>
</reference>
<evidence type="ECO:0000259" key="6">
    <source>
        <dbReference type="PROSITE" id="PS50262"/>
    </source>
</evidence>
<keyword evidence="4 5" id="KW-0472">Membrane</keyword>
<dbReference type="SUPFAM" id="SSF81321">
    <property type="entry name" value="Family A G protein-coupled receptor-like"/>
    <property type="match status" value="1"/>
</dbReference>
<dbReference type="EMBL" id="PZQS01000014">
    <property type="protein sequence ID" value="PVD18548.1"/>
    <property type="molecule type" value="Genomic_DNA"/>
</dbReference>
<dbReference type="AlphaFoldDB" id="A0A2T7NBK0"/>